<keyword evidence="3" id="KW-1185">Reference proteome</keyword>
<evidence type="ECO:0000256" key="1">
    <source>
        <dbReference type="SAM" id="SignalP"/>
    </source>
</evidence>
<gene>
    <name evidence="2" type="ORF">OHA16_29305</name>
</gene>
<accession>A0ABZ1U8A3</accession>
<dbReference type="RefSeq" id="WP_328957293.1">
    <property type="nucleotide sequence ID" value="NZ_CP108110.1"/>
</dbReference>
<organism evidence="2 3">
    <name type="scientific">Kitasatospora purpeofusca</name>
    <dbReference type="NCBI Taxonomy" id="67352"/>
    <lineage>
        <taxon>Bacteria</taxon>
        <taxon>Bacillati</taxon>
        <taxon>Actinomycetota</taxon>
        <taxon>Actinomycetes</taxon>
        <taxon>Kitasatosporales</taxon>
        <taxon>Streptomycetaceae</taxon>
        <taxon>Kitasatospora</taxon>
    </lineage>
</organism>
<evidence type="ECO:0000313" key="2">
    <source>
        <dbReference type="EMBL" id="WUQ86700.1"/>
    </source>
</evidence>
<keyword evidence="1" id="KW-0732">Signal</keyword>
<name>A0ABZ1U8A3_9ACTN</name>
<evidence type="ECO:0000313" key="3">
    <source>
        <dbReference type="Proteomes" id="UP001432222"/>
    </source>
</evidence>
<feature type="chain" id="PRO_5045899132" evidence="1">
    <location>
        <begin position="25"/>
        <end position="207"/>
    </location>
</feature>
<reference evidence="2" key="1">
    <citation type="submission" date="2022-10" db="EMBL/GenBank/DDBJ databases">
        <title>The complete genomes of actinobacterial strains from the NBC collection.</title>
        <authorList>
            <person name="Joergensen T.S."/>
            <person name="Alvarez Arevalo M."/>
            <person name="Sterndorff E.B."/>
            <person name="Faurdal D."/>
            <person name="Vuksanovic O."/>
            <person name="Mourched A.-S."/>
            <person name="Charusanti P."/>
            <person name="Shaw S."/>
            <person name="Blin K."/>
            <person name="Weber T."/>
        </authorList>
    </citation>
    <scope>NUCLEOTIDE SEQUENCE</scope>
    <source>
        <strain evidence="2">NBC_00222</strain>
    </source>
</reference>
<proteinExistence type="predicted"/>
<dbReference type="Proteomes" id="UP001432222">
    <property type="component" value="Chromosome"/>
</dbReference>
<dbReference type="EMBL" id="CP108110">
    <property type="protein sequence ID" value="WUQ86700.1"/>
    <property type="molecule type" value="Genomic_DNA"/>
</dbReference>
<sequence>MRTLLLGVVTASALVLATPTFAAAAPASAPAAAGASAPASAPAFSGTERSSASLHGWARLDLFGPVPEPSQLITLGVDAHATGNPSTGSRGHATIQHVFERDTDREFTARAEIRVDCLTERDGTVVLTGTVDSVTYTAGPGLDPVPPFPSDWHPEVALGFRHDEQGRLRVGWSGVPAQPTAPPVATACQAPTDPGLHLVRGGFAFRR</sequence>
<protein>
    <submittedName>
        <fullName evidence="2">Uncharacterized protein</fullName>
    </submittedName>
</protein>
<feature type="signal peptide" evidence="1">
    <location>
        <begin position="1"/>
        <end position="24"/>
    </location>
</feature>